<keyword evidence="2" id="KW-1185">Reference proteome</keyword>
<feature type="chain" id="PRO_5042107816" evidence="1">
    <location>
        <begin position="18"/>
        <end position="143"/>
    </location>
</feature>
<keyword evidence="1" id="KW-0732">Signal</keyword>
<proteinExistence type="predicted"/>
<protein>
    <submittedName>
        <fullName evidence="3">Uncharacterized protein</fullName>
    </submittedName>
</protein>
<dbReference type="AlphaFoldDB" id="A0AAF3F0J4"/>
<accession>A0AAF3F0J4</accession>
<name>A0AAF3F0J4_9BILA</name>
<evidence type="ECO:0000313" key="2">
    <source>
        <dbReference type="Proteomes" id="UP000887575"/>
    </source>
</evidence>
<evidence type="ECO:0000256" key="1">
    <source>
        <dbReference type="SAM" id="SignalP"/>
    </source>
</evidence>
<organism evidence="2 3">
    <name type="scientific">Mesorhabditis belari</name>
    <dbReference type="NCBI Taxonomy" id="2138241"/>
    <lineage>
        <taxon>Eukaryota</taxon>
        <taxon>Metazoa</taxon>
        <taxon>Ecdysozoa</taxon>
        <taxon>Nematoda</taxon>
        <taxon>Chromadorea</taxon>
        <taxon>Rhabditida</taxon>
        <taxon>Rhabditina</taxon>
        <taxon>Rhabditomorpha</taxon>
        <taxon>Rhabditoidea</taxon>
        <taxon>Rhabditidae</taxon>
        <taxon>Mesorhabditinae</taxon>
        <taxon>Mesorhabditis</taxon>
    </lineage>
</organism>
<dbReference type="Proteomes" id="UP000887575">
    <property type="component" value="Unassembled WGS sequence"/>
</dbReference>
<feature type="signal peptide" evidence="1">
    <location>
        <begin position="1"/>
        <end position="17"/>
    </location>
</feature>
<evidence type="ECO:0000313" key="3">
    <source>
        <dbReference type="WBParaSite" id="MBELARI_LOCUS19868"/>
    </source>
</evidence>
<sequence length="143" mass="16094">MMLRLGVLALLAVFVFGEESIEKRDYAPALEAEEALGNMRALFNVGKRQLSLADDTDAQWQMYKQLYSAGKRKRSSLAPSQQFSNYARLLDAGKKRSLFAPSQELGMYSHLMEAGRNALHHSLHHKILESIPDFMRPAKNAAI</sequence>
<dbReference type="WBParaSite" id="MBELARI_LOCUS19868">
    <property type="protein sequence ID" value="MBELARI_LOCUS19868"/>
    <property type="gene ID" value="MBELARI_LOCUS19868"/>
</dbReference>
<reference evidence="3" key="1">
    <citation type="submission" date="2024-02" db="UniProtKB">
        <authorList>
            <consortium name="WormBaseParasite"/>
        </authorList>
    </citation>
    <scope>IDENTIFICATION</scope>
</reference>